<reference evidence="2" key="1">
    <citation type="journal article" date="2017" name="Nat. Microbiol.">
        <title>Global analysis of biosynthetic gene clusters reveals vast potential of secondary metabolite production in Penicillium species.</title>
        <authorList>
            <person name="Nielsen J.C."/>
            <person name="Grijseels S."/>
            <person name="Prigent S."/>
            <person name="Ji B."/>
            <person name="Dainat J."/>
            <person name="Nielsen K.F."/>
            <person name="Frisvad J.C."/>
            <person name="Workman M."/>
            <person name="Nielsen J."/>
        </authorList>
    </citation>
    <scope>NUCLEOTIDE SEQUENCE [LARGE SCALE GENOMIC DNA]</scope>
    <source>
        <strain evidence="2">IBT 31811</strain>
    </source>
</reference>
<keyword evidence="2" id="KW-1185">Reference proteome</keyword>
<gene>
    <name evidence="1" type="ORF">PENANT_c094G05793</name>
</gene>
<sequence>MAVIKFISPKFKPDQASMNELELDWPIISLKLTNPNPGLLSAFRGWILTEYGRNVREENRALLLFVSNSYAGASFQLKQELVSRTPDRAPVQKIGLILETKVSELAVFRNLLSQ</sequence>
<dbReference type="Proteomes" id="UP000191672">
    <property type="component" value="Unassembled WGS sequence"/>
</dbReference>
<proteinExistence type="predicted"/>
<organism evidence="1 2">
    <name type="scientific">Penicillium antarcticum</name>
    <dbReference type="NCBI Taxonomy" id="416450"/>
    <lineage>
        <taxon>Eukaryota</taxon>
        <taxon>Fungi</taxon>
        <taxon>Dikarya</taxon>
        <taxon>Ascomycota</taxon>
        <taxon>Pezizomycotina</taxon>
        <taxon>Eurotiomycetes</taxon>
        <taxon>Eurotiomycetidae</taxon>
        <taxon>Eurotiales</taxon>
        <taxon>Aspergillaceae</taxon>
        <taxon>Penicillium</taxon>
    </lineage>
</organism>
<dbReference type="EMBL" id="MDYN01000094">
    <property type="protein sequence ID" value="OQD78040.1"/>
    <property type="molecule type" value="Genomic_DNA"/>
</dbReference>
<evidence type="ECO:0000313" key="1">
    <source>
        <dbReference type="EMBL" id="OQD78040.1"/>
    </source>
</evidence>
<accession>A0A1V6PLZ5</accession>
<evidence type="ECO:0000313" key="2">
    <source>
        <dbReference type="Proteomes" id="UP000191672"/>
    </source>
</evidence>
<name>A0A1V6PLZ5_9EURO</name>
<protein>
    <submittedName>
        <fullName evidence="1">Uncharacterized protein</fullName>
    </submittedName>
</protein>
<comment type="caution">
    <text evidence="1">The sequence shown here is derived from an EMBL/GenBank/DDBJ whole genome shotgun (WGS) entry which is preliminary data.</text>
</comment>
<dbReference type="STRING" id="416450.A0A1V6PLZ5"/>
<dbReference type="AlphaFoldDB" id="A0A1V6PLZ5"/>